<feature type="region of interest" description="Disordered" evidence="1">
    <location>
        <begin position="23"/>
        <end position="45"/>
    </location>
</feature>
<feature type="compositionally biased region" description="Basic and acidic residues" evidence="1">
    <location>
        <begin position="245"/>
        <end position="254"/>
    </location>
</feature>
<dbReference type="AlphaFoldDB" id="A0AAQ3U5A4"/>
<keyword evidence="3" id="KW-1185">Reference proteome</keyword>
<evidence type="ECO:0000313" key="3">
    <source>
        <dbReference type="Proteomes" id="UP001341281"/>
    </source>
</evidence>
<feature type="region of interest" description="Disordered" evidence="1">
    <location>
        <begin position="80"/>
        <end position="101"/>
    </location>
</feature>
<feature type="region of interest" description="Disordered" evidence="1">
    <location>
        <begin position="141"/>
        <end position="173"/>
    </location>
</feature>
<feature type="compositionally biased region" description="Low complexity" evidence="1">
    <location>
        <begin position="204"/>
        <end position="226"/>
    </location>
</feature>
<dbReference type="EMBL" id="CP144751">
    <property type="protein sequence ID" value="WVZ85814.1"/>
    <property type="molecule type" value="Genomic_DNA"/>
</dbReference>
<protein>
    <submittedName>
        <fullName evidence="2">Uncharacterized protein</fullName>
    </submittedName>
</protein>
<evidence type="ECO:0000256" key="1">
    <source>
        <dbReference type="SAM" id="MobiDB-lite"/>
    </source>
</evidence>
<reference evidence="2 3" key="1">
    <citation type="submission" date="2024-02" db="EMBL/GenBank/DDBJ databases">
        <title>High-quality chromosome-scale genome assembly of Pensacola bahiagrass (Paspalum notatum Flugge var. saurae).</title>
        <authorList>
            <person name="Vega J.M."/>
            <person name="Podio M."/>
            <person name="Orjuela J."/>
            <person name="Siena L.A."/>
            <person name="Pessino S.C."/>
            <person name="Combes M.C."/>
            <person name="Mariac C."/>
            <person name="Albertini E."/>
            <person name="Pupilli F."/>
            <person name="Ortiz J.P.A."/>
            <person name="Leblanc O."/>
        </authorList>
    </citation>
    <scope>NUCLEOTIDE SEQUENCE [LARGE SCALE GENOMIC DNA]</scope>
    <source>
        <strain evidence="2">R1</strain>
        <tissue evidence="2">Leaf</tissue>
    </source>
</reference>
<accession>A0AAQ3U5A4</accession>
<feature type="region of interest" description="Disordered" evidence="1">
    <location>
        <begin position="245"/>
        <end position="271"/>
    </location>
</feature>
<feature type="region of interest" description="Disordered" evidence="1">
    <location>
        <begin position="193"/>
        <end position="232"/>
    </location>
</feature>
<organism evidence="2 3">
    <name type="scientific">Paspalum notatum var. saurae</name>
    <dbReference type="NCBI Taxonomy" id="547442"/>
    <lineage>
        <taxon>Eukaryota</taxon>
        <taxon>Viridiplantae</taxon>
        <taxon>Streptophyta</taxon>
        <taxon>Embryophyta</taxon>
        <taxon>Tracheophyta</taxon>
        <taxon>Spermatophyta</taxon>
        <taxon>Magnoliopsida</taxon>
        <taxon>Liliopsida</taxon>
        <taxon>Poales</taxon>
        <taxon>Poaceae</taxon>
        <taxon>PACMAD clade</taxon>
        <taxon>Panicoideae</taxon>
        <taxon>Andropogonodae</taxon>
        <taxon>Paspaleae</taxon>
        <taxon>Paspalinae</taxon>
        <taxon>Paspalum</taxon>
    </lineage>
</organism>
<sequence>MAEASGGHARMVLVVVAVPGGAYPETRRRLPPRNPPTSTQRSPSHGHLRVLASGCIILHGPTCHCLQLCTAHRLPLTDRLDPPLPPPTLKLAPRRGSAPKRNRRLQQNFALFSSPLPPRIPFYSRSRQERRCLPPPCCRRASGASSPRLPGRVSSPPCASAAGERGPPRQRQDIKKHALHALTAVRLHPRCRTAGAAGGEGRLASARTSRITSAAPSPQSASTTAAGQPEPLEGRAASTEEIKNQARHALDRPRSASFRVPTMPQDRTTSCGRRCPMGLASSCAIVSTGHGVVGATATTAL</sequence>
<gene>
    <name evidence="2" type="ORF">U9M48_032682</name>
</gene>
<proteinExistence type="predicted"/>
<evidence type="ECO:0000313" key="2">
    <source>
        <dbReference type="EMBL" id="WVZ85814.1"/>
    </source>
</evidence>
<name>A0AAQ3U5A4_PASNO</name>
<dbReference type="Proteomes" id="UP001341281">
    <property type="component" value="Chromosome 07"/>
</dbReference>